<dbReference type="InterPro" id="IPR038718">
    <property type="entry name" value="SNF2-like_sf"/>
</dbReference>
<dbReference type="InterPro" id="IPR049730">
    <property type="entry name" value="SNF2/RAD54-like_C"/>
</dbReference>
<gene>
    <name evidence="8" type="ORF">SAMN02744040_00950</name>
</gene>
<dbReference type="AlphaFoldDB" id="A0A1M5QH62"/>
<name>A0A1M5QH62_9FIRM</name>
<dbReference type="GO" id="GO:0004386">
    <property type="term" value="F:helicase activity"/>
    <property type="evidence" value="ECO:0007669"/>
    <property type="project" value="UniProtKB-KW"/>
</dbReference>
<dbReference type="Proteomes" id="UP000242520">
    <property type="component" value="Unassembled WGS sequence"/>
</dbReference>
<evidence type="ECO:0000256" key="2">
    <source>
        <dbReference type="ARBA" id="ARBA00022801"/>
    </source>
</evidence>
<evidence type="ECO:0000313" key="9">
    <source>
        <dbReference type="Proteomes" id="UP000242520"/>
    </source>
</evidence>
<dbReference type="SUPFAM" id="SSF52540">
    <property type="entry name" value="P-loop containing nucleoside triphosphate hydrolases"/>
    <property type="match status" value="2"/>
</dbReference>
<sequence>MNYTEYHTKYYANELIRKNSCNTIEKLSMSLFDATVDLNPHQVEAALFAFRSPISKGVILADEVGLGKTIEAGLVMCQYWAERKRKILVICPSSLRKQWSIELKEKFNLPSTILETKTYNEKKKNGIINPFEQNEVIIVSTHFANRKKEDIRLVNWDLVVIDEAHKLRNVYKKNNKMGNGIRWAVEDKKKILLTATPLQNSLLELYGLSILIDEHIFGDIKSFRSQFINQGEIAELKERLKTFTHRTLRKDVLEYIKYTERHLLTQKFSATDEEYELYEKISEFLQREDTYAIPKSQRTLTTLILRKLLASSTEAIIGTLKTIKDRLIKIKDGFETESNLFEDYIDDVDILCQVHEDNEDIEDDDNIGLQQKVINIEKIENEIKEIEKFISLARKIKIDTKSNALLKAIEIGFNKLDYIEWLENNKNTGKISGSKSADKRASLIEYFRDKAEIMIATESAAEGVNLQFCSLIINYDLPWNPQRIEQRIGRCHRYGQKHDVVVVNFLNERNAADRRVYELLENKFNLFKGVLGSSDEVLGSLESGVDFERRILNIYQNCRNPEDIEREFNILQKEMEQTINSKMEETKKNLLDNFDEDVHLRLKVQLDKAKLFLDRYEKLFWRLTKYELKNFAEFEDEKLTFNLYKNINGAFVKGNYKLISKDKNKKNIDGNYLYRISHPIGEYVINNALKRDLKKSKLIFDITNHRTKILVIEQLKGKSGSLILSKFTIDSFEREEYLLFNGYLTSGEILPPEVCKKLFECGASVDKSNFTNSYEERLLNDFKQHARAILNEVMECWKDKLEELYH</sequence>
<evidence type="ECO:0000259" key="7">
    <source>
        <dbReference type="PROSITE" id="PS51194"/>
    </source>
</evidence>
<keyword evidence="4" id="KW-0067">ATP-binding</keyword>
<dbReference type="PANTHER" id="PTHR10799">
    <property type="entry name" value="SNF2/RAD54 HELICASE FAMILY"/>
    <property type="match status" value="1"/>
</dbReference>
<proteinExistence type="predicted"/>
<evidence type="ECO:0000256" key="5">
    <source>
        <dbReference type="SAM" id="Coils"/>
    </source>
</evidence>
<feature type="domain" description="Helicase ATP-binding" evidence="6">
    <location>
        <begin position="49"/>
        <end position="215"/>
    </location>
</feature>
<dbReference type="PROSITE" id="PS51194">
    <property type="entry name" value="HELICASE_CTER"/>
    <property type="match status" value="1"/>
</dbReference>
<dbReference type="InterPro" id="IPR027417">
    <property type="entry name" value="P-loop_NTPase"/>
</dbReference>
<keyword evidence="9" id="KW-1185">Reference proteome</keyword>
<dbReference type="RefSeq" id="WP_242939239.1">
    <property type="nucleotide sequence ID" value="NZ_FQXH01000008.1"/>
</dbReference>
<dbReference type="InterPro" id="IPR000330">
    <property type="entry name" value="SNF2_N"/>
</dbReference>
<dbReference type="SMART" id="SM00490">
    <property type="entry name" value="HELICc"/>
    <property type="match status" value="1"/>
</dbReference>
<dbReference type="Gene3D" id="3.40.50.300">
    <property type="entry name" value="P-loop containing nucleotide triphosphate hydrolases"/>
    <property type="match status" value="1"/>
</dbReference>
<dbReference type="GO" id="GO:0005524">
    <property type="term" value="F:ATP binding"/>
    <property type="evidence" value="ECO:0007669"/>
    <property type="project" value="UniProtKB-KW"/>
</dbReference>
<dbReference type="STRING" id="1123350.SAMN02744040_00950"/>
<evidence type="ECO:0000313" key="8">
    <source>
        <dbReference type="EMBL" id="SHH13475.1"/>
    </source>
</evidence>
<dbReference type="PROSITE" id="PS51192">
    <property type="entry name" value="HELICASE_ATP_BIND_1"/>
    <property type="match status" value="1"/>
</dbReference>
<dbReference type="GO" id="GO:0016787">
    <property type="term" value="F:hydrolase activity"/>
    <property type="evidence" value="ECO:0007669"/>
    <property type="project" value="UniProtKB-KW"/>
</dbReference>
<keyword evidence="3 8" id="KW-0347">Helicase</keyword>
<keyword evidence="2" id="KW-0378">Hydrolase</keyword>
<dbReference type="InterPro" id="IPR014001">
    <property type="entry name" value="Helicase_ATP-bd"/>
</dbReference>
<evidence type="ECO:0000259" key="6">
    <source>
        <dbReference type="PROSITE" id="PS51192"/>
    </source>
</evidence>
<evidence type="ECO:0000256" key="4">
    <source>
        <dbReference type="ARBA" id="ARBA00022840"/>
    </source>
</evidence>
<feature type="coiled-coil region" evidence="5">
    <location>
        <begin position="369"/>
        <end position="396"/>
    </location>
</feature>
<dbReference type="InterPro" id="IPR057342">
    <property type="entry name" value="DEXDc_RapA"/>
</dbReference>
<reference evidence="9" key="1">
    <citation type="submission" date="2016-11" db="EMBL/GenBank/DDBJ databases">
        <authorList>
            <person name="Varghese N."/>
            <person name="Submissions S."/>
        </authorList>
    </citation>
    <scope>NUCLEOTIDE SEQUENCE [LARGE SCALE GENOMIC DNA]</scope>
    <source>
        <strain evidence="9">DSM 15285</strain>
    </source>
</reference>
<dbReference type="Pfam" id="PF00176">
    <property type="entry name" value="SNF2-rel_dom"/>
    <property type="match status" value="1"/>
</dbReference>
<feature type="domain" description="Helicase C-terminal" evidence="7">
    <location>
        <begin position="378"/>
        <end position="538"/>
    </location>
</feature>
<accession>A0A1M5QH62</accession>
<dbReference type="Pfam" id="PF00271">
    <property type="entry name" value="Helicase_C"/>
    <property type="match status" value="1"/>
</dbReference>
<evidence type="ECO:0000256" key="3">
    <source>
        <dbReference type="ARBA" id="ARBA00022806"/>
    </source>
</evidence>
<keyword evidence="1" id="KW-0547">Nucleotide-binding</keyword>
<protein>
    <submittedName>
        <fullName evidence="8">Helicase conserved C-terminal domain-containing protein</fullName>
    </submittedName>
</protein>
<dbReference type="InterPro" id="IPR001650">
    <property type="entry name" value="Helicase_C-like"/>
</dbReference>
<dbReference type="CDD" id="cd18011">
    <property type="entry name" value="DEXDc_RapA"/>
    <property type="match status" value="1"/>
</dbReference>
<dbReference type="SMART" id="SM00487">
    <property type="entry name" value="DEXDc"/>
    <property type="match status" value="1"/>
</dbReference>
<dbReference type="Gene3D" id="3.40.50.10810">
    <property type="entry name" value="Tandem AAA-ATPase domain"/>
    <property type="match status" value="1"/>
</dbReference>
<dbReference type="CDD" id="cd18793">
    <property type="entry name" value="SF2_C_SNF"/>
    <property type="match status" value="1"/>
</dbReference>
<keyword evidence="5" id="KW-0175">Coiled coil</keyword>
<dbReference type="EMBL" id="FQXH01000008">
    <property type="protein sequence ID" value="SHH13475.1"/>
    <property type="molecule type" value="Genomic_DNA"/>
</dbReference>
<organism evidence="8 9">
    <name type="scientific">Tepidibacter thalassicus DSM 15285</name>
    <dbReference type="NCBI Taxonomy" id="1123350"/>
    <lineage>
        <taxon>Bacteria</taxon>
        <taxon>Bacillati</taxon>
        <taxon>Bacillota</taxon>
        <taxon>Clostridia</taxon>
        <taxon>Peptostreptococcales</taxon>
        <taxon>Peptostreptococcaceae</taxon>
        <taxon>Tepidibacter</taxon>
    </lineage>
</organism>
<evidence type="ECO:0000256" key="1">
    <source>
        <dbReference type="ARBA" id="ARBA00022741"/>
    </source>
</evidence>